<comment type="caution">
    <text evidence="4">The sequence shown here is derived from an EMBL/GenBank/DDBJ whole genome shotgun (WGS) entry which is preliminary data.</text>
</comment>
<evidence type="ECO:0000256" key="1">
    <source>
        <dbReference type="ARBA" id="ARBA00022705"/>
    </source>
</evidence>
<evidence type="ECO:0000256" key="2">
    <source>
        <dbReference type="PROSITE-ProRule" id="PRU00339"/>
    </source>
</evidence>
<dbReference type="PRINTS" id="PR00625">
    <property type="entry name" value="JDOMAIN"/>
</dbReference>
<dbReference type="PROSITE" id="PS50076">
    <property type="entry name" value="DNAJ_2"/>
    <property type="match status" value="1"/>
</dbReference>
<keyword evidence="2" id="KW-0802">TPR repeat</keyword>
<dbReference type="Proteomes" id="UP000713596">
    <property type="component" value="Unassembled WGS sequence"/>
</dbReference>
<sequence>MDPYKVLGLQPGATEEEVKSAYRALAQKYNPDMYEAGPLKDQAEQKMNELNDAFDTVMNELRVGKAEQGVPGGSSTGQSQGEFADVRNMIRQGQADQALAVLQAVDDSRHTAEWYFLMGSAYYYKGWMGEALQYFQIACRMDPSNREYAAALANLQRSAEGEMPGDPYGVYGGAQANAIGCNCCDMCMTLWCMNLCCSCGQGC</sequence>
<keyword evidence="1" id="KW-0235">DNA replication</keyword>
<dbReference type="Pfam" id="PF00226">
    <property type="entry name" value="DnaJ"/>
    <property type="match status" value="1"/>
</dbReference>
<gene>
    <name evidence="4" type="ORF">H9882_05360</name>
</gene>
<proteinExistence type="predicted"/>
<dbReference type="InterPro" id="IPR050817">
    <property type="entry name" value="DjlA_DnaK_co-chaperone"/>
</dbReference>
<dbReference type="InterPro" id="IPR019734">
    <property type="entry name" value="TPR_rpt"/>
</dbReference>
<dbReference type="Gene3D" id="1.10.287.110">
    <property type="entry name" value="DnaJ domain"/>
    <property type="match status" value="1"/>
</dbReference>
<reference evidence="4" key="2">
    <citation type="submission" date="2021-04" db="EMBL/GenBank/DDBJ databases">
        <authorList>
            <person name="Gilroy R."/>
        </authorList>
    </citation>
    <scope>NUCLEOTIDE SEQUENCE</scope>
    <source>
        <strain evidence="4">B5_2728</strain>
    </source>
</reference>
<dbReference type="InterPro" id="IPR001623">
    <property type="entry name" value="DnaJ_domain"/>
</dbReference>
<protein>
    <submittedName>
        <fullName evidence="4">DnaJ domain-containing protein</fullName>
    </submittedName>
</protein>
<dbReference type="CDD" id="cd06257">
    <property type="entry name" value="DnaJ"/>
    <property type="match status" value="1"/>
</dbReference>
<dbReference type="PROSITE" id="PS50005">
    <property type="entry name" value="TPR"/>
    <property type="match status" value="1"/>
</dbReference>
<reference evidence="4" key="1">
    <citation type="journal article" date="2021" name="PeerJ">
        <title>Extensive microbial diversity within the chicken gut microbiome revealed by metagenomics and culture.</title>
        <authorList>
            <person name="Gilroy R."/>
            <person name="Ravi A."/>
            <person name="Getino M."/>
            <person name="Pursley I."/>
            <person name="Horton D.L."/>
            <person name="Alikhan N.F."/>
            <person name="Baker D."/>
            <person name="Gharbi K."/>
            <person name="Hall N."/>
            <person name="Watson M."/>
            <person name="Adriaenssens E.M."/>
            <person name="Foster-Nyarko E."/>
            <person name="Jarju S."/>
            <person name="Secka A."/>
            <person name="Antonio M."/>
            <person name="Oren A."/>
            <person name="Chaudhuri R.R."/>
            <person name="La Ragione R."/>
            <person name="Hildebrand F."/>
            <person name="Pallen M.J."/>
        </authorList>
    </citation>
    <scope>NUCLEOTIDE SEQUENCE</scope>
    <source>
        <strain evidence="4">B5_2728</strain>
    </source>
</reference>
<organism evidence="4 5">
    <name type="scientific">Candidatus Allofournierella pullistercoris</name>
    <dbReference type="NCBI Taxonomy" id="2838597"/>
    <lineage>
        <taxon>Bacteria</taxon>
        <taxon>Bacillati</taxon>
        <taxon>Bacillota</taxon>
        <taxon>Clostridia</taxon>
        <taxon>Eubacteriales</taxon>
        <taxon>Oscillospiraceae</taxon>
        <taxon>Allofournierella</taxon>
    </lineage>
</organism>
<evidence type="ECO:0000313" key="4">
    <source>
        <dbReference type="EMBL" id="MBU3806303.1"/>
    </source>
</evidence>
<evidence type="ECO:0000313" key="5">
    <source>
        <dbReference type="Proteomes" id="UP000713596"/>
    </source>
</evidence>
<dbReference type="SUPFAM" id="SSF46565">
    <property type="entry name" value="Chaperone J-domain"/>
    <property type="match status" value="1"/>
</dbReference>
<feature type="repeat" description="TPR" evidence="2">
    <location>
        <begin position="112"/>
        <end position="145"/>
    </location>
</feature>
<dbReference type="EMBL" id="JAHLFP010000044">
    <property type="protein sequence ID" value="MBU3806303.1"/>
    <property type="molecule type" value="Genomic_DNA"/>
</dbReference>
<dbReference type="AlphaFoldDB" id="A0A948WUM6"/>
<dbReference type="SMART" id="SM00271">
    <property type="entry name" value="DnaJ"/>
    <property type="match status" value="1"/>
</dbReference>
<dbReference type="GO" id="GO:0006260">
    <property type="term" value="P:DNA replication"/>
    <property type="evidence" value="ECO:0007669"/>
    <property type="project" value="UniProtKB-KW"/>
</dbReference>
<dbReference type="SUPFAM" id="SSF48452">
    <property type="entry name" value="TPR-like"/>
    <property type="match status" value="1"/>
</dbReference>
<dbReference type="InterPro" id="IPR011990">
    <property type="entry name" value="TPR-like_helical_dom_sf"/>
</dbReference>
<name>A0A948WUM6_9FIRM</name>
<feature type="domain" description="J" evidence="3">
    <location>
        <begin position="2"/>
        <end position="72"/>
    </location>
</feature>
<accession>A0A948WUM6</accession>
<evidence type="ECO:0000259" key="3">
    <source>
        <dbReference type="PROSITE" id="PS50076"/>
    </source>
</evidence>
<dbReference type="InterPro" id="IPR036869">
    <property type="entry name" value="J_dom_sf"/>
</dbReference>
<dbReference type="Gene3D" id="1.25.40.10">
    <property type="entry name" value="Tetratricopeptide repeat domain"/>
    <property type="match status" value="1"/>
</dbReference>
<dbReference type="PANTHER" id="PTHR24074">
    <property type="entry name" value="CO-CHAPERONE PROTEIN DJLA"/>
    <property type="match status" value="1"/>
</dbReference>